<evidence type="ECO:0000313" key="2">
    <source>
        <dbReference type="Proteomes" id="UP000189733"/>
    </source>
</evidence>
<dbReference type="RefSeq" id="WP_078684624.1">
    <property type="nucleotide sequence ID" value="NZ_FUYA01000003.1"/>
</dbReference>
<dbReference type="AlphaFoldDB" id="A0A1T4VZG3"/>
<dbReference type="OrthoDB" id="5422848at2"/>
<evidence type="ECO:0000313" key="1">
    <source>
        <dbReference type="EMBL" id="SKA70402.1"/>
    </source>
</evidence>
<organism evidence="1 2">
    <name type="scientific">Desulfobaculum bizertense DSM 18034</name>
    <dbReference type="NCBI Taxonomy" id="1121442"/>
    <lineage>
        <taxon>Bacteria</taxon>
        <taxon>Pseudomonadati</taxon>
        <taxon>Thermodesulfobacteriota</taxon>
        <taxon>Desulfovibrionia</taxon>
        <taxon>Desulfovibrionales</taxon>
        <taxon>Desulfovibrionaceae</taxon>
        <taxon>Desulfobaculum</taxon>
    </lineage>
</organism>
<reference evidence="1 2" key="1">
    <citation type="submission" date="2017-02" db="EMBL/GenBank/DDBJ databases">
        <authorList>
            <person name="Peterson S.W."/>
        </authorList>
    </citation>
    <scope>NUCLEOTIDE SEQUENCE [LARGE SCALE GENOMIC DNA]</scope>
    <source>
        <strain evidence="1 2">DSM 18034</strain>
    </source>
</reference>
<proteinExistence type="predicted"/>
<protein>
    <submittedName>
        <fullName evidence="1">Uncharacterized protein</fullName>
    </submittedName>
</protein>
<name>A0A1T4VZG3_9BACT</name>
<dbReference type="Proteomes" id="UP000189733">
    <property type="component" value="Unassembled WGS sequence"/>
</dbReference>
<accession>A0A1T4VZG3</accession>
<keyword evidence="2" id="KW-1185">Reference proteome</keyword>
<sequence length="76" mass="8365">MQEKRMSCEIRTDQECEISGIPADIWAEAVFVTPEEEIAIEINTDQAPLISIALGPHVSWKGTVADLKLLLQGRAS</sequence>
<gene>
    <name evidence="1" type="ORF">SAMN02745702_01339</name>
</gene>
<dbReference type="EMBL" id="FUYA01000003">
    <property type="protein sequence ID" value="SKA70402.1"/>
    <property type="molecule type" value="Genomic_DNA"/>
</dbReference>